<name>A0ABT5K1T3_9BURK</name>
<evidence type="ECO:0000313" key="3">
    <source>
        <dbReference type="EMBL" id="MDC8758942.1"/>
    </source>
</evidence>
<evidence type="ECO:0000256" key="1">
    <source>
        <dbReference type="ARBA" id="ARBA00022679"/>
    </source>
</evidence>
<accession>A0ABT5K1T3</accession>
<proteinExistence type="predicted"/>
<gene>
    <name evidence="3" type="ORF">OIK44_15280</name>
</gene>
<reference evidence="3 4" key="1">
    <citation type="submission" date="2022-10" db="EMBL/GenBank/DDBJ databases">
        <title>Janthinobacterium sp. hw3 Genome sequencing.</title>
        <authorList>
            <person name="Park S."/>
        </authorList>
    </citation>
    <scope>NUCLEOTIDE SEQUENCE [LARGE SCALE GENOMIC DNA]</scope>
    <source>
        <strain evidence="4">hw3</strain>
    </source>
</reference>
<evidence type="ECO:0000313" key="4">
    <source>
        <dbReference type="Proteomes" id="UP001221208"/>
    </source>
</evidence>
<dbReference type="PANTHER" id="PTHR11712:SF336">
    <property type="entry name" value="3-OXOACYL-[ACYL-CARRIER-PROTEIN] SYNTHASE, MITOCHONDRIAL"/>
    <property type="match status" value="1"/>
</dbReference>
<dbReference type="InterPro" id="IPR014030">
    <property type="entry name" value="Ketoacyl_synth_N"/>
</dbReference>
<dbReference type="Proteomes" id="UP001221208">
    <property type="component" value="Unassembled WGS sequence"/>
</dbReference>
<evidence type="ECO:0000259" key="2">
    <source>
        <dbReference type="Pfam" id="PF00109"/>
    </source>
</evidence>
<dbReference type="InterPro" id="IPR000794">
    <property type="entry name" value="Beta-ketoacyl_synthase"/>
</dbReference>
<sequence>MSVYLSAPGMLSPCASSLATLGQAGAAAAPGQAWFDARQHLGQRKIRYLSRATRYLLAAAGQTMQTAGARFAALPEHRKGVIVGTNFADYAVRSEFDQVLLRQGSGALSSAQAPNMSVNMPAAQTAIDYGCGAVCTTLTSSATAGIEAIVYAGNALRRGQADALLVGSCEDNGDDGEGTPLLPHVLGGSSTFAAWTAATPPEAGAHKLAGWHWRRYPAAALADPARGPALRAAFGAAMAGLLGAGAAPIDVLWSGPPDADPHLKAGLAQALAGAAIDHRMLALPPALAHSFAGCNAHMLALQFALLTSSRALLFVATQALGSVVVLYLTPTNHLT</sequence>
<keyword evidence="1" id="KW-0808">Transferase</keyword>
<feature type="domain" description="Beta-ketoacyl synthase-like N-terminal" evidence="2">
    <location>
        <begin position="41"/>
        <end position="170"/>
    </location>
</feature>
<dbReference type="InterPro" id="IPR016039">
    <property type="entry name" value="Thiolase-like"/>
</dbReference>
<dbReference type="PANTHER" id="PTHR11712">
    <property type="entry name" value="POLYKETIDE SYNTHASE-RELATED"/>
    <property type="match status" value="1"/>
</dbReference>
<dbReference type="Gene3D" id="3.40.47.10">
    <property type="match status" value="1"/>
</dbReference>
<dbReference type="EMBL" id="JAQQXR010000005">
    <property type="protein sequence ID" value="MDC8758942.1"/>
    <property type="molecule type" value="Genomic_DNA"/>
</dbReference>
<comment type="caution">
    <text evidence="3">The sequence shown here is derived from an EMBL/GenBank/DDBJ whole genome shotgun (WGS) entry which is preliminary data.</text>
</comment>
<keyword evidence="4" id="KW-1185">Reference proteome</keyword>
<dbReference type="RefSeq" id="WP_273671817.1">
    <property type="nucleotide sequence ID" value="NZ_JAQQXR010000005.1"/>
</dbReference>
<organism evidence="3 4">
    <name type="scientific">Janthinobacterium fluminis</name>
    <dbReference type="NCBI Taxonomy" id="2987524"/>
    <lineage>
        <taxon>Bacteria</taxon>
        <taxon>Pseudomonadati</taxon>
        <taxon>Pseudomonadota</taxon>
        <taxon>Betaproteobacteria</taxon>
        <taxon>Burkholderiales</taxon>
        <taxon>Oxalobacteraceae</taxon>
        <taxon>Janthinobacterium</taxon>
    </lineage>
</organism>
<dbReference type="Pfam" id="PF00109">
    <property type="entry name" value="ketoacyl-synt"/>
    <property type="match status" value="1"/>
</dbReference>
<dbReference type="SUPFAM" id="SSF53901">
    <property type="entry name" value="Thiolase-like"/>
    <property type="match status" value="1"/>
</dbReference>
<protein>
    <submittedName>
        <fullName evidence="3">Beta-ketoacyl synthase N-terminal-like domain-containing protein</fullName>
    </submittedName>
</protein>